<gene>
    <name evidence="2" type="ORF">AWC06_02800</name>
</gene>
<dbReference type="CDD" id="cd06193">
    <property type="entry name" value="siderophore_interacting"/>
    <property type="match status" value="1"/>
</dbReference>
<dbReference type="EMBL" id="LQOW01000031">
    <property type="protein sequence ID" value="ORV57301.1"/>
    <property type="molecule type" value="Genomic_DNA"/>
</dbReference>
<dbReference type="Gene3D" id="3.40.50.80">
    <property type="entry name" value="Nucleotide-binding domain of ferredoxin-NADP reductase (FNR) module"/>
    <property type="match status" value="1"/>
</dbReference>
<dbReference type="InterPro" id="IPR017927">
    <property type="entry name" value="FAD-bd_FR_type"/>
</dbReference>
<name>A0A1X1UKK0_9MYCO</name>
<dbReference type="GO" id="GO:0016491">
    <property type="term" value="F:oxidoreductase activity"/>
    <property type="evidence" value="ECO:0007669"/>
    <property type="project" value="InterPro"/>
</dbReference>
<protein>
    <recommendedName>
        <fullName evidence="1">FAD-binding FR-type domain-containing protein</fullName>
    </recommendedName>
</protein>
<dbReference type="InterPro" id="IPR013113">
    <property type="entry name" value="SIP_FAD-bd"/>
</dbReference>
<dbReference type="OrthoDB" id="9814826at2"/>
<dbReference type="InterPro" id="IPR039374">
    <property type="entry name" value="SIP_fam"/>
</dbReference>
<dbReference type="Proteomes" id="UP000194000">
    <property type="component" value="Unassembled WGS sequence"/>
</dbReference>
<reference evidence="2 3" key="1">
    <citation type="submission" date="2016-01" db="EMBL/GenBank/DDBJ databases">
        <title>The new phylogeny of the genus Mycobacterium.</title>
        <authorList>
            <person name="Tarcisio F."/>
            <person name="Conor M."/>
            <person name="Antonella G."/>
            <person name="Elisabetta G."/>
            <person name="Giulia F.S."/>
            <person name="Sara T."/>
            <person name="Anna F."/>
            <person name="Clotilde B."/>
            <person name="Roberto B."/>
            <person name="Veronica D.S."/>
            <person name="Fabio R."/>
            <person name="Monica P."/>
            <person name="Olivier J."/>
            <person name="Enrico T."/>
            <person name="Nicola S."/>
        </authorList>
    </citation>
    <scope>NUCLEOTIDE SEQUENCE [LARGE SCALE GENOMIC DNA]</scope>
    <source>
        <strain evidence="2 3">DSM 45731</strain>
    </source>
</reference>
<proteinExistence type="predicted"/>
<keyword evidence="3" id="KW-1185">Reference proteome</keyword>
<evidence type="ECO:0000313" key="3">
    <source>
        <dbReference type="Proteomes" id="UP000194000"/>
    </source>
</evidence>
<dbReference type="Pfam" id="PF08021">
    <property type="entry name" value="FAD_binding_9"/>
    <property type="match status" value="1"/>
</dbReference>
<comment type="caution">
    <text evidence="2">The sequence shown here is derived from an EMBL/GenBank/DDBJ whole genome shotgun (WGS) entry which is preliminary data.</text>
</comment>
<evidence type="ECO:0000259" key="1">
    <source>
        <dbReference type="PROSITE" id="PS51384"/>
    </source>
</evidence>
<dbReference type="InterPro" id="IPR017938">
    <property type="entry name" value="Riboflavin_synthase-like_b-brl"/>
</dbReference>
<dbReference type="InterPro" id="IPR039261">
    <property type="entry name" value="FNR_nucleotide-bd"/>
</dbReference>
<sequence>MGFFFASVVETFSLSRRLHRVVLHVPGLDRLGLPDCADAAVGIYFPTTGPETTAPQGRTYTVRHCDSTTNQITVDFVLHGRGVGTDWLSQAAPGDRVTLAHPNSWYRPSSASDFQLLVADLAGLPALARIVDELSPESRAVAIVEVIDRSDLDYLPARPNVSVVNSVGTGNGVAESVLAELVADQHCSDDRSYGWVGAEASQTRAIRKYLRTERGWGPEQLDVLGYWRRHSEHWDARYEQVGPELFAVYQRALAEGKTEKAAREEFDAALERAGL</sequence>
<dbReference type="PANTHER" id="PTHR30157">
    <property type="entry name" value="FERRIC REDUCTASE, NADPH-DEPENDENT"/>
    <property type="match status" value="1"/>
</dbReference>
<dbReference type="Pfam" id="PF04954">
    <property type="entry name" value="SIP"/>
    <property type="match status" value="1"/>
</dbReference>
<dbReference type="RefSeq" id="WP_085200108.1">
    <property type="nucleotide sequence ID" value="NZ_LQOW01000031.1"/>
</dbReference>
<dbReference type="Gene3D" id="2.40.30.10">
    <property type="entry name" value="Translation factors"/>
    <property type="match status" value="1"/>
</dbReference>
<accession>A0A1X1UKK0</accession>
<dbReference type="AlphaFoldDB" id="A0A1X1UKK0"/>
<dbReference type="SUPFAM" id="SSF63380">
    <property type="entry name" value="Riboflavin synthase domain-like"/>
    <property type="match status" value="1"/>
</dbReference>
<feature type="domain" description="FAD-binding FR-type" evidence="1">
    <location>
        <begin position="1"/>
        <end position="109"/>
    </location>
</feature>
<dbReference type="PROSITE" id="PS51384">
    <property type="entry name" value="FAD_FR"/>
    <property type="match status" value="1"/>
</dbReference>
<organism evidence="2 3">
    <name type="scientific">Mycobacterium fragae</name>
    <dbReference type="NCBI Taxonomy" id="1260918"/>
    <lineage>
        <taxon>Bacteria</taxon>
        <taxon>Bacillati</taxon>
        <taxon>Actinomycetota</taxon>
        <taxon>Actinomycetes</taxon>
        <taxon>Mycobacteriales</taxon>
        <taxon>Mycobacteriaceae</taxon>
        <taxon>Mycobacterium</taxon>
    </lineage>
</organism>
<evidence type="ECO:0000313" key="2">
    <source>
        <dbReference type="EMBL" id="ORV57301.1"/>
    </source>
</evidence>
<dbReference type="STRING" id="1260918.AWC06_02800"/>
<dbReference type="PANTHER" id="PTHR30157:SF0">
    <property type="entry name" value="NADPH-DEPENDENT FERRIC-CHELATE REDUCTASE"/>
    <property type="match status" value="1"/>
</dbReference>
<dbReference type="InterPro" id="IPR007037">
    <property type="entry name" value="SIP_rossman_dom"/>
</dbReference>